<dbReference type="Proteomes" id="UP001215280">
    <property type="component" value="Unassembled WGS sequence"/>
</dbReference>
<proteinExistence type="predicted"/>
<accession>A0AAD7NVE7</accession>
<evidence type="ECO:0000313" key="3">
    <source>
        <dbReference type="Proteomes" id="UP001215280"/>
    </source>
</evidence>
<protein>
    <submittedName>
        <fullName evidence="2">Uncharacterized protein</fullName>
    </submittedName>
</protein>
<gene>
    <name evidence="2" type="ORF">DFH07DRAFT_980918</name>
</gene>
<feature type="non-terminal residue" evidence="2">
    <location>
        <position position="729"/>
    </location>
</feature>
<feature type="region of interest" description="Disordered" evidence="1">
    <location>
        <begin position="292"/>
        <end position="315"/>
    </location>
</feature>
<organism evidence="2 3">
    <name type="scientific">Mycena maculata</name>
    <dbReference type="NCBI Taxonomy" id="230809"/>
    <lineage>
        <taxon>Eukaryota</taxon>
        <taxon>Fungi</taxon>
        <taxon>Dikarya</taxon>
        <taxon>Basidiomycota</taxon>
        <taxon>Agaricomycotina</taxon>
        <taxon>Agaricomycetes</taxon>
        <taxon>Agaricomycetidae</taxon>
        <taxon>Agaricales</taxon>
        <taxon>Marasmiineae</taxon>
        <taxon>Mycenaceae</taxon>
        <taxon>Mycena</taxon>
    </lineage>
</organism>
<dbReference type="AlphaFoldDB" id="A0AAD7NVE7"/>
<evidence type="ECO:0000256" key="1">
    <source>
        <dbReference type="SAM" id="MobiDB-lite"/>
    </source>
</evidence>
<evidence type="ECO:0000313" key="2">
    <source>
        <dbReference type="EMBL" id="KAJ7776657.1"/>
    </source>
</evidence>
<keyword evidence="3" id="KW-1185">Reference proteome</keyword>
<sequence length="729" mass="81421">MLAAQHASLHRRKGPQASLPSPPLSVPPHIPRLPPLGAAIVEYSQLPLPDHPLFHKALSKPGGLDLSDIARWKSEPPFEVDEDPNDLYSVAYFSFTQSLGFVLHGIRLREQKERDVQRRIEFEEGKEEAMDGLRNEVSALLEGWERVLKMLSEEYVDHPFFNLENQGMWISPVAFQAYMGLTYGSLDEHPLELPLELSRLSCGPDPVQVLISQLSRLHAEVPQSPLRHQTCPHDPRVRCRLTSPTKFTILMLIPIISPHTPCYLHAIPYPTQSSDLAPLLETNIERPASPSRAILSKSDTPGLLAKKPRGKGKKKADPLLIEITRQHSVNKIVTFSAAQSTWNVPREPITYLVDLSASEASLTTSAGKAIPLDAYIRSQDQESWGGSVGHKKGDTWASGFTSDLSKAVYCRRAHLTCNDCERFEVDEAAMRELWNHELNANEREAASAPGIMSRFYTRIRNSKCKVRCDGAPTLIRRSQGPSAHGKHFFVGCSKRTRAERDEHILWLIPPNIDETTLKFVMDHDGILPTVAENLNDKCVLTVHLRVGLTNCPYSHILDGRIIPAKIQRRKCPTEMIILVPVEPTADTLHKAMVILRNPHNHPAHPTTKPSVQDQVKLTAAVNAAGLTGLTVQKLLNAPSTSIVYGGARVSETSPAFTASRKVRDFISKKKKEEHPCGMGWEGVLYQLAEREVKLPTEDRYIHTAIAKNGFRLVWVPQCPQEKGKKRMEG</sequence>
<dbReference type="EMBL" id="JARJLG010000012">
    <property type="protein sequence ID" value="KAJ7776657.1"/>
    <property type="molecule type" value="Genomic_DNA"/>
</dbReference>
<comment type="caution">
    <text evidence="2">The sequence shown here is derived from an EMBL/GenBank/DDBJ whole genome shotgun (WGS) entry which is preliminary data.</text>
</comment>
<reference evidence="2" key="1">
    <citation type="submission" date="2023-03" db="EMBL/GenBank/DDBJ databases">
        <title>Massive genome expansion in bonnet fungi (Mycena s.s.) driven by repeated elements and novel gene families across ecological guilds.</title>
        <authorList>
            <consortium name="Lawrence Berkeley National Laboratory"/>
            <person name="Harder C.B."/>
            <person name="Miyauchi S."/>
            <person name="Viragh M."/>
            <person name="Kuo A."/>
            <person name="Thoen E."/>
            <person name="Andreopoulos B."/>
            <person name="Lu D."/>
            <person name="Skrede I."/>
            <person name="Drula E."/>
            <person name="Henrissat B."/>
            <person name="Morin E."/>
            <person name="Kohler A."/>
            <person name="Barry K."/>
            <person name="LaButti K."/>
            <person name="Morin E."/>
            <person name="Salamov A."/>
            <person name="Lipzen A."/>
            <person name="Mereny Z."/>
            <person name="Hegedus B."/>
            <person name="Baldrian P."/>
            <person name="Stursova M."/>
            <person name="Weitz H."/>
            <person name="Taylor A."/>
            <person name="Grigoriev I.V."/>
            <person name="Nagy L.G."/>
            <person name="Martin F."/>
            <person name="Kauserud H."/>
        </authorList>
    </citation>
    <scope>NUCLEOTIDE SEQUENCE</scope>
    <source>
        <strain evidence="2">CBHHK188m</strain>
    </source>
</reference>
<name>A0AAD7NVE7_9AGAR</name>
<feature type="region of interest" description="Disordered" evidence="1">
    <location>
        <begin position="1"/>
        <end position="28"/>
    </location>
</feature>